<reference evidence="11 12" key="1">
    <citation type="submission" date="2020-04" db="EMBL/GenBank/DDBJ databases">
        <title>Novosphingobium sp. TW-4 isolated from soil.</title>
        <authorList>
            <person name="Dahal R.H."/>
            <person name="Chaudhary D.K."/>
        </authorList>
    </citation>
    <scope>NUCLEOTIDE SEQUENCE [LARGE SCALE GENOMIC DNA]</scope>
    <source>
        <strain evidence="11 12">TW-4</strain>
    </source>
</reference>
<name>A0A7Y0BRQ3_9SPHN</name>
<dbReference type="InterPro" id="IPR036640">
    <property type="entry name" value="ABC1_TM_sf"/>
</dbReference>
<evidence type="ECO:0000256" key="1">
    <source>
        <dbReference type="ARBA" id="ARBA00004651"/>
    </source>
</evidence>
<dbReference type="SMART" id="SM00382">
    <property type="entry name" value="AAA"/>
    <property type="match status" value="1"/>
</dbReference>
<dbReference type="PROSITE" id="PS50929">
    <property type="entry name" value="ABC_TM1F"/>
    <property type="match status" value="1"/>
</dbReference>
<dbReference type="Pfam" id="PF00005">
    <property type="entry name" value="ABC_tran"/>
    <property type="match status" value="1"/>
</dbReference>
<feature type="transmembrane region" description="Helical" evidence="8">
    <location>
        <begin position="165"/>
        <end position="193"/>
    </location>
</feature>
<keyword evidence="4 11" id="KW-0067">ATP-binding</keyword>
<dbReference type="InterPro" id="IPR003439">
    <property type="entry name" value="ABC_transporter-like_ATP-bd"/>
</dbReference>
<accession>A0A7Y0BRQ3</accession>
<gene>
    <name evidence="11" type="ORF">HHL27_16895</name>
</gene>
<keyword evidence="6 8" id="KW-0472">Membrane</keyword>
<keyword evidence="3" id="KW-0547">Nucleotide-binding</keyword>
<comment type="subcellular location">
    <subcellularLocation>
        <location evidence="1">Cell membrane</location>
        <topology evidence="1">Multi-pass membrane protein</topology>
    </subcellularLocation>
</comment>
<dbReference type="GO" id="GO:0016887">
    <property type="term" value="F:ATP hydrolysis activity"/>
    <property type="evidence" value="ECO:0007669"/>
    <property type="project" value="InterPro"/>
</dbReference>
<dbReference type="Proteomes" id="UP000583556">
    <property type="component" value="Unassembled WGS sequence"/>
</dbReference>
<evidence type="ECO:0000256" key="4">
    <source>
        <dbReference type="ARBA" id="ARBA00022840"/>
    </source>
</evidence>
<evidence type="ECO:0000256" key="7">
    <source>
        <dbReference type="ARBA" id="ARBA00024725"/>
    </source>
</evidence>
<dbReference type="RefSeq" id="WP_169494562.1">
    <property type="nucleotide sequence ID" value="NZ_JABBGM010000009.1"/>
</dbReference>
<feature type="transmembrane region" description="Helical" evidence="8">
    <location>
        <begin position="76"/>
        <end position="96"/>
    </location>
</feature>
<evidence type="ECO:0000313" key="11">
    <source>
        <dbReference type="EMBL" id="NML95355.1"/>
    </source>
</evidence>
<evidence type="ECO:0000313" key="12">
    <source>
        <dbReference type="Proteomes" id="UP000583556"/>
    </source>
</evidence>
<evidence type="ECO:0000256" key="3">
    <source>
        <dbReference type="ARBA" id="ARBA00022741"/>
    </source>
</evidence>
<evidence type="ECO:0000259" key="10">
    <source>
        <dbReference type="PROSITE" id="PS50929"/>
    </source>
</evidence>
<feature type="domain" description="ABC transmembrane type-1" evidence="10">
    <location>
        <begin position="35"/>
        <end position="318"/>
    </location>
</feature>
<feature type="transmembrane region" description="Helical" evidence="8">
    <location>
        <begin position="288"/>
        <end position="309"/>
    </location>
</feature>
<dbReference type="SUPFAM" id="SSF90123">
    <property type="entry name" value="ABC transporter transmembrane region"/>
    <property type="match status" value="1"/>
</dbReference>
<dbReference type="PANTHER" id="PTHR43394:SF1">
    <property type="entry name" value="ATP-BINDING CASSETTE SUB-FAMILY B MEMBER 10, MITOCHONDRIAL"/>
    <property type="match status" value="1"/>
</dbReference>
<dbReference type="GO" id="GO:0005886">
    <property type="term" value="C:plasma membrane"/>
    <property type="evidence" value="ECO:0007669"/>
    <property type="project" value="UniProtKB-SubCell"/>
</dbReference>
<dbReference type="Pfam" id="PF00664">
    <property type="entry name" value="ABC_membrane"/>
    <property type="match status" value="1"/>
</dbReference>
<feature type="transmembrane region" description="Helical" evidence="8">
    <location>
        <begin position="257"/>
        <end position="276"/>
    </location>
</feature>
<dbReference type="Gene3D" id="1.20.1560.10">
    <property type="entry name" value="ABC transporter type 1, transmembrane domain"/>
    <property type="match status" value="1"/>
</dbReference>
<dbReference type="CDD" id="cd18575">
    <property type="entry name" value="ABC_6TM_bac_exporter_ABCB8_10_like"/>
    <property type="match status" value="1"/>
</dbReference>
<dbReference type="PROSITE" id="PS50893">
    <property type="entry name" value="ABC_TRANSPORTER_2"/>
    <property type="match status" value="1"/>
</dbReference>
<dbReference type="AlphaFoldDB" id="A0A7Y0BRQ3"/>
<dbReference type="InterPro" id="IPR017871">
    <property type="entry name" value="ABC_transporter-like_CS"/>
</dbReference>
<evidence type="ECO:0000256" key="8">
    <source>
        <dbReference type="SAM" id="Phobius"/>
    </source>
</evidence>
<keyword evidence="5 8" id="KW-1133">Transmembrane helix</keyword>
<comment type="caution">
    <text evidence="11">The sequence shown here is derived from an EMBL/GenBank/DDBJ whole genome shotgun (WGS) entry which is preliminary data.</text>
</comment>
<organism evidence="11 12">
    <name type="scientific">Novosphingobium olei</name>
    <dbReference type="NCBI Taxonomy" id="2728851"/>
    <lineage>
        <taxon>Bacteria</taxon>
        <taxon>Pseudomonadati</taxon>
        <taxon>Pseudomonadota</taxon>
        <taxon>Alphaproteobacteria</taxon>
        <taxon>Sphingomonadales</taxon>
        <taxon>Sphingomonadaceae</taxon>
        <taxon>Novosphingobium</taxon>
    </lineage>
</organism>
<proteinExistence type="predicted"/>
<keyword evidence="2 8" id="KW-0812">Transmembrane</keyword>
<evidence type="ECO:0000256" key="2">
    <source>
        <dbReference type="ARBA" id="ARBA00022692"/>
    </source>
</evidence>
<dbReference type="PANTHER" id="PTHR43394">
    <property type="entry name" value="ATP-DEPENDENT PERMEASE MDL1, MITOCHONDRIAL"/>
    <property type="match status" value="1"/>
</dbReference>
<dbReference type="GO" id="GO:0005524">
    <property type="term" value="F:ATP binding"/>
    <property type="evidence" value="ECO:0007669"/>
    <property type="project" value="UniProtKB-KW"/>
</dbReference>
<dbReference type="EMBL" id="JABBGM010000009">
    <property type="protein sequence ID" value="NML95355.1"/>
    <property type="molecule type" value="Genomic_DNA"/>
</dbReference>
<dbReference type="Gene3D" id="3.40.50.300">
    <property type="entry name" value="P-loop containing nucleotide triphosphate hydrolases"/>
    <property type="match status" value="1"/>
</dbReference>
<evidence type="ECO:0000256" key="6">
    <source>
        <dbReference type="ARBA" id="ARBA00023136"/>
    </source>
</evidence>
<dbReference type="InterPro" id="IPR027417">
    <property type="entry name" value="P-loop_NTPase"/>
</dbReference>
<keyword evidence="12" id="KW-1185">Reference proteome</keyword>
<dbReference type="FunFam" id="3.40.50.300:FF:000218">
    <property type="entry name" value="Multidrug ABC transporter ATP-binding protein"/>
    <property type="match status" value="1"/>
</dbReference>
<feature type="transmembrane region" description="Helical" evidence="8">
    <location>
        <begin position="34"/>
        <end position="55"/>
    </location>
</feature>
<evidence type="ECO:0000256" key="5">
    <source>
        <dbReference type="ARBA" id="ARBA00022989"/>
    </source>
</evidence>
<dbReference type="PROSITE" id="PS00211">
    <property type="entry name" value="ABC_TRANSPORTER_1"/>
    <property type="match status" value="1"/>
</dbReference>
<dbReference type="InterPro" id="IPR011527">
    <property type="entry name" value="ABC1_TM_dom"/>
</dbReference>
<dbReference type="GO" id="GO:0015421">
    <property type="term" value="F:ABC-type oligopeptide transporter activity"/>
    <property type="evidence" value="ECO:0007669"/>
    <property type="project" value="TreeGrafter"/>
</dbReference>
<sequence length="596" mass="64035">MDEVFPSEPQAPARRSLTPLRMVWRQALNYPTQVLLALAALLVTSGSTIAIPASFKAIIDRAFGPGANAATINSSFRLLMLIVVMLGIGTAVRFYFVSWIGERVVADLRLNVQKNLLRLPPSFFETNSPKEISSRMTSDTAIIEQIVGTSVSVALRNILTAIGGVIYLFALAPGLTAGLLVGIPVVIGPIVFFGARLRKASRSSQDRVADIGVMISEVLGAMRVVQAFGQEAREAQRFSGAVERTFGAAQRRIRIRAVMTAIVIFMIFGALTTLMWRGALAVAAGQISGGTIAAFVLTGGIVAGAFGALTEVYGDLVRGAGAASRLNELLLEQPDIAPPARPITLPQPPRGQIAFQNVSFRYPSRPEVSALEDFSLTVEPGETVAIVGPSGAGKSTLFQLAERFYDPQGGTVRIDGVPLAQADPAEIRARIALVPQEGVLFAASARDNLRYGNWNASDDEIWRAARDANAEDFLRALPEGLDTFLGEDGARLSGGQRQRIAIARALLRDAPILLLDEATSALDAESERLVQQALERLMRERTTLVIAHRFATVRQADRIIVMDQGRIAEQGTHASLSALDGLYARLARLQFEGADA</sequence>
<comment type="function">
    <text evidence="7">Part of an ABC transporter complex. Transmembrane domains (TMD) form a pore in the inner membrane and the ATP-binding domain (NBD) is responsible for energy generation.</text>
</comment>
<dbReference type="SUPFAM" id="SSF52540">
    <property type="entry name" value="P-loop containing nucleoside triphosphate hydrolases"/>
    <property type="match status" value="1"/>
</dbReference>
<evidence type="ECO:0000259" key="9">
    <source>
        <dbReference type="PROSITE" id="PS50893"/>
    </source>
</evidence>
<feature type="domain" description="ABC transporter" evidence="9">
    <location>
        <begin position="353"/>
        <end position="589"/>
    </location>
</feature>
<dbReference type="InterPro" id="IPR039421">
    <property type="entry name" value="Type_1_exporter"/>
</dbReference>
<dbReference type="InterPro" id="IPR003593">
    <property type="entry name" value="AAA+_ATPase"/>
</dbReference>
<protein>
    <submittedName>
        <fullName evidence="11">ATP-binding cassette domain-containing protein</fullName>
    </submittedName>
</protein>